<feature type="compositionally biased region" description="Polar residues" evidence="1">
    <location>
        <begin position="71"/>
        <end position="83"/>
    </location>
</feature>
<protein>
    <submittedName>
        <fullName evidence="2">Uncharacterized protein</fullName>
    </submittedName>
</protein>
<gene>
    <name evidence="2" type="ORF">TELCIR_01614</name>
</gene>
<dbReference type="AlphaFoldDB" id="A0A2G9V1H4"/>
<evidence type="ECO:0000313" key="2">
    <source>
        <dbReference type="EMBL" id="PIO76327.1"/>
    </source>
</evidence>
<feature type="region of interest" description="Disordered" evidence="1">
    <location>
        <begin position="45"/>
        <end position="91"/>
    </location>
</feature>
<keyword evidence="3" id="KW-1185">Reference proteome</keyword>
<evidence type="ECO:0000313" key="3">
    <source>
        <dbReference type="Proteomes" id="UP000230423"/>
    </source>
</evidence>
<feature type="non-terminal residue" evidence="2">
    <location>
        <position position="152"/>
    </location>
</feature>
<dbReference type="Proteomes" id="UP000230423">
    <property type="component" value="Unassembled WGS sequence"/>
</dbReference>
<dbReference type="EMBL" id="KZ345061">
    <property type="protein sequence ID" value="PIO76327.1"/>
    <property type="molecule type" value="Genomic_DNA"/>
</dbReference>
<sequence length="152" mass="17511">MMSYNKGEQGSIPHYDYNQAHEVVNDDKKFAVALDVPQFKSGGIQSVYRQKIPHHQRTSGAEDQQRPEAGNSYNQYPTMSRAQTRMRRRKGDTMTWKERWTVFKHNRRKPGLITNSTKGDDEPLFEANSLTMVLIAVLGRMANVVGTMKMYK</sequence>
<evidence type="ECO:0000256" key="1">
    <source>
        <dbReference type="SAM" id="MobiDB-lite"/>
    </source>
</evidence>
<organism evidence="2 3">
    <name type="scientific">Teladorsagia circumcincta</name>
    <name type="common">Brown stomach worm</name>
    <name type="synonym">Ostertagia circumcincta</name>
    <dbReference type="NCBI Taxonomy" id="45464"/>
    <lineage>
        <taxon>Eukaryota</taxon>
        <taxon>Metazoa</taxon>
        <taxon>Ecdysozoa</taxon>
        <taxon>Nematoda</taxon>
        <taxon>Chromadorea</taxon>
        <taxon>Rhabditida</taxon>
        <taxon>Rhabditina</taxon>
        <taxon>Rhabditomorpha</taxon>
        <taxon>Strongyloidea</taxon>
        <taxon>Trichostrongylidae</taxon>
        <taxon>Teladorsagia</taxon>
    </lineage>
</organism>
<accession>A0A2G9V1H4</accession>
<proteinExistence type="predicted"/>
<reference evidence="2 3" key="1">
    <citation type="submission" date="2015-09" db="EMBL/GenBank/DDBJ databases">
        <title>Draft genome of the parasitic nematode Teladorsagia circumcincta isolate WARC Sus (inbred).</title>
        <authorList>
            <person name="Mitreva M."/>
        </authorList>
    </citation>
    <scope>NUCLEOTIDE SEQUENCE [LARGE SCALE GENOMIC DNA]</scope>
    <source>
        <strain evidence="2 3">S</strain>
    </source>
</reference>
<name>A0A2G9V1H4_TELCI</name>
<dbReference type="OrthoDB" id="5858441at2759"/>